<comment type="subcellular location">
    <subcellularLocation>
        <location evidence="6">Cytoplasm</location>
    </subcellularLocation>
    <subcellularLocation>
        <location evidence="6">Membrane</location>
        <location evidence="6">Clathrin-coated pit</location>
    </subcellularLocation>
    <subcellularLocation>
        <location evidence="6">Cell junction</location>
        <location evidence="6">Focal adhesion</location>
    </subcellularLocation>
    <subcellularLocation>
        <location evidence="6">Cell projection</location>
        <location evidence="6">Axon</location>
    </subcellularLocation>
    <subcellularLocation>
        <location evidence="6">Cytoplasm</location>
        <location evidence="6">Cytoskeleton</location>
    </subcellularLocation>
    <subcellularLocation>
        <location evidence="6">Cytoplasm</location>
        <location evidence="6">Cytoskeleton</location>
        <location evidence="6">Spindle</location>
    </subcellularLocation>
</comment>
<comment type="function">
    <text evidence="6">Specifically acetylates 'Lys-40' in alpha-tubulin on the lumenal side of microtubules. Promotes microtubule destabilization and accelerates microtubule dynamics; this activity may be independent of acetylation activity. Acetylates alpha-tubulin with a slow enzymatic rate, due to a catalytic site that is not optimized for acetyl transfer. Enters the microtubule through each end and diffuses quickly throughout the lumen of microtubules. Acetylates only long/old microtubules because of its slow acetylation rate since it does not have time to act on dynamically unstable microtubules before the enzyme is released. May be involved in neuron development.</text>
</comment>
<evidence type="ECO:0000313" key="9">
    <source>
        <dbReference type="Ensembl" id="ENSTGUP00000036358.1"/>
    </source>
</evidence>
<dbReference type="PANTHER" id="PTHR12327:SF0">
    <property type="entry name" value="ALPHA-TUBULIN N-ACETYLTRANSFERASE 1"/>
    <property type="match status" value="1"/>
</dbReference>
<dbReference type="GO" id="GO:0005819">
    <property type="term" value="C:spindle"/>
    <property type="evidence" value="ECO:0007669"/>
    <property type="project" value="UniProtKB-SubCell"/>
</dbReference>
<keyword evidence="3 6" id="KW-0012">Acyltransferase</keyword>
<name>A0A674HMY0_TAEGU</name>
<dbReference type="EC" id="2.3.1.108" evidence="6"/>
<reference evidence="9" key="2">
    <citation type="submission" date="2025-09" db="UniProtKB">
        <authorList>
            <consortium name="Ensembl"/>
        </authorList>
    </citation>
    <scope>IDENTIFICATION</scope>
</reference>
<dbReference type="GO" id="GO:0005905">
    <property type="term" value="C:clathrin-coated pit"/>
    <property type="evidence" value="ECO:0007669"/>
    <property type="project" value="UniProtKB-SubCell"/>
</dbReference>
<dbReference type="InterPro" id="IPR016181">
    <property type="entry name" value="Acyl_CoA_acyltransferase"/>
</dbReference>
<comment type="catalytic activity">
    <reaction evidence="4 6">
        <text>L-lysyl-[alpha-tubulin] + acetyl-CoA = N(6)-acetyl-L-lysyl-[alpha-tubulin] + CoA + H(+)</text>
        <dbReference type="Rhea" id="RHEA:15277"/>
        <dbReference type="Rhea" id="RHEA-COMP:11278"/>
        <dbReference type="Rhea" id="RHEA-COMP:11279"/>
        <dbReference type="ChEBI" id="CHEBI:15378"/>
        <dbReference type="ChEBI" id="CHEBI:29969"/>
        <dbReference type="ChEBI" id="CHEBI:57287"/>
        <dbReference type="ChEBI" id="CHEBI:57288"/>
        <dbReference type="ChEBI" id="CHEBI:61930"/>
        <dbReference type="EC" id="2.3.1.108"/>
    </reaction>
</comment>
<evidence type="ECO:0000256" key="1">
    <source>
        <dbReference type="ARBA" id="ARBA00022679"/>
    </source>
</evidence>
<dbReference type="GO" id="GO:0070507">
    <property type="term" value="P:regulation of microtubule cytoskeleton organization"/>
    <property type="evidence" value="ECO:0007669"/>
    <property type="project" value="UniProtKB-UniRule"/>
</dbReference>
<protein>
    <recommendedName>
        <fullName evidence="6">Alpha-tubulin N-acetyltransferase 1</fullName>
        <shortName evidence="6">Alpha-TAT</shortName>
        <shortName evidence="6">Alpha-TAT1</shortName>
        <shortName evidence="6">TAT</shortName>
        <ecNumber evidence="6">2.3.1.108</ecNumber>
    </recommendedName>
    <alternativeName>
        <fullName evidence="6">Acetyltransferase mec-17 homolog</fullName>
    </alternativeName>
</protein>
<feature type="compositionally biased region" description="Gly residues" evidence="7">
    <location>
        <begin position="272"/>
        <end position="291"/>
    </location>
</feature>
<keyword evidence="6" id="KW-0963">Cytoplasm</keyword>
<dbReference type="HAMAP" id="MF_03130">
    <property type="entry name" value="mec17"/>
    <property type="match status" value="1"/>
</dbReference>
<dbReference type="InterPro" id="IPR007965">
    <property type="entry name" value="GNAT_ATAT"/>
</dbReference>
<evidence type="ECO:0000256" key="5">
    <source>
        <dbReference type="ARBA" id="ARBA00054822"/>
    </source>
</evidence>
<dbReference type="CDD" id="cd04301">
    <property type="entry name" value="NAT_SF"/>
    <property type="match status" value="1"/>
</dbReference>
<dbReference type="GO" id="GO:0005925">
    <property type="term" value="C:focal adhesion"/>
    <property type="evidence" value="ECO:0007669"/>
    <property type="project" value="UniProtKB-SubCell"/>
</dbReference>
<keyword evidence="6" id="KW-0965">Cell junction</keyword>
<feature type="binding site" evidence="6">
    <location>
        <begin position="122"/>
        <end position="135"/>
    </location>
    <ligand>
        <name>acetyl-CoA</name>
        <dbReference type="ChEBI" id="CHEBI:57288"/>
    </ligand>
</feature>
<feature type="domain" description="N-acetyltransferase" evidence="8">
    <location>
        <begin position="1"/>
        <end position="188"/>
    </location>
</feature>
<evidence type="ECO:0000256" key="7">
    <source>
        <dbReference type="SAM" id="MobiDB-lite"/>
    </source>
</evidence>
<dbReference type="GeneTree" id="ENSGT00390000008276"/>
<evidence type="ECO:0000256" key="6">
    <source>
        <dbReference type="HAMAP-Rule" id="MF_03130"/>
    </source>
</evidence>
<comment type="similarity">
    <text evidence="6">Belongs to the acetyltransferase ATAT1 family.</text>
</comment>
<dbReference type="OMA" id="PPWPFNL"/>
<organism evidence="9 10">
    <name type="scientific">Taeniopygia guttata</name>
    <name type="common">Zebra finch</name>
    <name type="synonym">Poephila guttata</name>
    <dbReference type="NCBI Taxonomy" id="59729"/>
    <lineage>
        <taxon>Eukaryota</taxon>
        <taxon>Metazoa</taxon>
        <taxon>Chordata</taxon>
        <taxon>Craniata</taxon>
        <taxon>Vertebrata</taxon>
        <taxon>Euteleostomi</taxon>
        <taxon>Archelosauria</taxon>
        <taxon>Archosauria</taxon>
        <taxon>Dinosauria</taxon>
        <taxon>Saurischia</taxon>
        <taxon>Theropoda</taxon>
        <taxon>Coelurosauria</taxon>
        <taxon>Aves</taxon>
        <taxon>Neognathae</taxon>
        <taxon>Neoaves</taxon>
        <taxon>Telluraves</taxon>
        <taxon>Australaves</taxon>
        <taxon>Passeriformes</taxon>
        <taxon>Passeroidea</taxon>
        <taxon>Estrildidae</taxon>
        <taxon>Estrildinae</taxon>
        <taxon>Taeniopygia</taxon>
    </lineage>
</organism>
<keyword evidence="6" id="KW-0966">Cell projection</keyword>
<feature type="site" description="Crucial for catalytic activity" evidence="6">
    <location>
        <position position="59"/>
    </location>
</feature>
<dbReference type="GO" id="GO:0030424">
    <property type="term" value="C:axon"/>
    <property type="evidence" value="ECO:0007669"/>
    <property type="project" value="UniProtKB-SubCell"/>
</dbReference>
<dbReference type="GO" id="GO:0005874">
    <property type="term" value="C:microtubule"/>
    <property type="evidence" value="ECO:0007669"/>
    <property type="project" value="InterPro"/>
</dbReference>
<feature type="binding site" evidence="6">
    <location>
        <begin position="158"/>
        <end position="167"/>
    </location>
    <ligand>
        <name>acetyl-CoA</name>
        <dbReference type="ChEBI" id="CHEBI:57288"/>
    </ligand>
</feature>
<comment type="function">
    <text evidence="5">Specifically acetylates 'Lys-40' in alpha-tubulin on the lumenal side of microtubules. Promotes microtubule destabilization and accelerates microtubule dynamics; this activity may be independent of acetylation activity. Acetylates alpha-tubulin with a slow enzymatic rate, due to a catalytic site that is not optimized for acetyl transfer. Enters the microtubule through each end and diffuses quickly throughout the lumen of microtubules. Acetylates only long/old microtubules because of its slow acetylation rate since it does not have time to act on dynamically unstable microtubules before the enzyme is released. Required for normal sperm flagellar function. Promotes directional cell locomotion and chemotaxis, through AP2A2-dependent acetylation of alpha-tubulin at clathrin-coated pits that are concentrated at the leading edge of migrating cells. May facilitate primary cilium assembly.</text>
</comment>
<evidence type="ECO:0000256" key="3">
    <source>
        <dbReference type="ARBA" id="ARBA00023315"/>
    </source>
</evidence>
<dbReference type="GO" id="GO:0019799">
    <property type="term" value="F:tubulin N-acetyltransferase activity"/>
    <property type="evidence" value="ECO:0007669"/>
    <property type="project" value="UniProtKB-UniRule"/>
</dbReference>
<dbReference type="Ensembl" id="ENSTGUT00000030918.1">
    <property type="protein sequence ID" value="ENSTGUP00000036358.1"/>
    <property type="gene ID" value="ENSTGUG00000020043.1"/>
</dbReference>
<keyword evidence="6" id="KW-0472">Membrane</keyword>
<evidence type="ECO:0000259" key="8">
    <source>
        <dbReference type="PROSITE" id="PS51730"/>
    </source>
</evidence>
<dbReference type="GO" id="GO:0005737">
    <property type="term" value="C:cytoplasm"/>
    <property type="evidence" value="ECO:0007669"/>
    <property type="project" value="UniProtKB-SubCell"/>
</dbReference>
<evidence type="ECO:0000256" key="2">
    <source>
        <dbReference type="ARBA" id="ARBA00023176"/>
    </source>
</evidence>
<dbReference type="SUPFAM" id="SSF55729">
    <property type="entry name" value="Acyl-CoA N-acyltransferases (Nat)"/>
    <property type="match status" value="1"/>
</dbReference>
<keyword evidence="10" id="KW-1185">Reference proteome</keyword>
<keyword evidence="6" id="KW-0206">Cytoskeleton</keyword>
<keyword evidence="2 6" id="KW-0168">Coated pit</keyword>
<proteinExistence type="inferred from homology"/>
<sequence length="372" mass="40329">MEFPFDLAPVLGPERFCVVDQHLRPAGRGGGGGAEREQQLEQRLRTVIDELGKASAKAQGLSTPVTSAARMESNRHVLYMLRDTRPPRGAVLGFLKVGYKKLFLLDQDGSHVEVEPLCVLDFYVHESQQRRGLGRELFREMLQRERMAPQRLAVDRPSPKLLGFLDKHFGLCRPIPQVNNFVIFEGFFSTRTGGFGLVFGWPRPEEPIKPYSLSERDFLREELEPPWPFNLSRGSPVRGSLRPFLPRRDPTAPTAPEPPPRRARYRAWGHLGAPGGELGTPGGSWGGAGRELGAPGGELGTPGGSWEHLGAPGHTWGGAGGTWGYLGALGHTWGAAGDTWGHPGTPGGELGAPGGTWAHLGGSWGHLGGSWG</sequence>
<gene>
    <name evidence="6" type="primary">ATAT1</name>
    <name evidence="6" type="synonym">MEC17</name>
</gene>
<accession>A0A674HMY0</accession>
<dbReference type="Gene3D" id="3.40.630.30">
    <property type="match status" value="1"/>
</dbReference>
<dbReference type="FunFam" id="3.40.630.30:FF:000060">
    <property type="entry name" value="Alpha-tubulin N-acetyltransferase 1"/>
    <property type="match status" value="1"/>
</dbReference>
<dbReference type="PROSITE" id="PS51730">
    <property type="entry name" value="GNAT_ATAT"/>
    <property type="match status" value="1"/>
</dbReference>
<dbReference type="Pfam" id="PF05301">
    <property type="entry name" value="Acetyltransf_16"/>
    <property type="match status" value="1"/>
</dbReference>
<dbReference type="PANTHER" id="PTHR12327">
    <property type="entry name" value="ALPHA-TUBULIN N-ACETYLTRANSFERASE 1"/>
    <property type="match status" value="1"/>
</dbReference>
<dbReference type="InterPro" id="IPR038746">
    <property type="entry name" value="Atat"/>
</dbReference>
<dbReference type="InParanoid" id="A0A674HMY0"/>
<reference evidence="9" key="1">
    <citation type="submission" date="2025-08" db="UniProtKB">
        <authorList>
            <consortium name="Ensembl"/>
        </authorList>
    </citation>
    <scope>IDENTIFICATION</scope>
</reference>
<keyword evidence="1 6" id="KW-0808">Transferase</keyword>
<dbReference type="GO" id="GO:0048666">
    <property type="term" value="P:neuron development"/>
    <property type="evidence" value="ECO:0007669"/>
    <property type="project" value="UniProtKB-UniRule"/>
</dbReference>
<evidence type="ECO:0000313" key="10">
    <source>
        <dbReference type="Proteomes" id="UP000007754"/>
    </source>
</evidence>
<dbReference type="Proteomes" id="UP000007754">
    <property type="component" value="Unplaced"/>
</dbReference>
<evidence type="ECO:0000256" key="4">
    <source>
        <dbReference type="ARBA" id="ARBA00051998"/>
    </source>
</evidence>
<dbReference type="AlphaFoldDB" id="A0A674HMY0"/>
<feature type="region of interest" description="Disordered" evidence="7">
    <location>
        <begin position="241"/>
        <end position="291"/>
    </location>
</feature>